<accession>A0A0F8Z154</accession>
<feature type="coiled-coil region" evidence="1">
    <location>
        <begin position="283"/>
        <end position="317"/>
    </location>
</feature>
<feature type="non-terminal residue" evidence="3">
    <location>
        <position position="1"/>
    </location>
</feature>
<evidence type="ECO:0000256" key="1">
    <source>
        <dbReference type="SAM" id="Coils"/>
    </source>
</evidence>
<evidence type="ECO:0000313" key="3">
    <source>
        <dbReference type="EMBL" id="KKK87353.1"/>
    </source>
</evidence>
<keyword evidence="2" id="KW-0472">Membrane</keyword>
<gene>
    <name evidence="3" type="ORF">LCGC14_2754090</name>
</gene>
<feature type="coiled-coil region" evidence="1">
    <location>
        <begin position="31"/>
        <end position="87"/>
    </location>
</feature>
<keyword evidence="1" id="KW-0175">Coiled coil</keyword>
<feature type="non-terminal residue" evidence="3">
    <location>
        <position position="421"/>
    </location>
</feature>
<dbReference type="EMBL" id="LAZR01050439">
    <property type="protein sequence ID" value="KKK87353.1"/>
    <property type="molecule type" value="Genomic_DNA"/>
</dbReference>
<organism evidence="3">
    <name type="scientific">marine sediment metagenome</name>
    <dbReference type="NCBI Taxonomy" id="412755"/>
    <lineage>
        <taxon>unclassified sequences</taxon>
        <taxon>metagenomes</taxon>
        <taxon>ecological metagenomes</taxon>
    </lineage>
</organism>
<feature type="coiled-coil region" evidence="1">
    <location>
        <begin position="128"/>
        <end position="176"/>
    </location>
</feature>
<protein>
    <submittedName>
        <fullName evidence="3">Uncharacterized protein</fullName>
    </submittedName>
</protein>
<proteinExistence type="predicted"/>
<dbReference type="AlphaFoldDB" id="A0A0F8Z154"/>
<comment type="caution">
    <text evidence="3">The sequence shown here is derived from an EMBL/GenBank/DDBJ whole genome shotgun (WGS) entry which is preliminary data.</text>
</comment>
<name>A0A0F8Z154_9ZZZZ</name>
<sequence>FSIKKKLQELGKLTRADSSASLSNGKECGKIKSRLDKAAGLIEEMDTLEDEVKKEGFDRLEEESIRVKEEKDKIREKIEEFEEAGKREKYEKGKEALRALKRAFVKSKDLEVYNQGDSQLWRDNERDIKTGEKEKEQLLVELNEKERRFQKTSENLKQREQEFHTFKERKKELDNEVKPEIKNYQTKKGELLLKEAKNKFLTFLLAVSTILLGISLLGIIIRPGLLFYLLAILFSISFVVSSIFKLQLKKEKGSLEQLFEGIKLNLSRFALGADDIEGVLFHIQEFEEQYSKKAGELEEIRGEKNLLQSEMEKLKEERIAGIGDKIKSAHRKIEDVKIKAREESLTKYSQKLRLKLKCEKLAKEQESFLKALLGERGESLEENISHWDEELKELEEYKDRARHIKYNERSVVGLEEKGELL</sequence>
<keyword evidence="2" id="KW-1133">Transmembrane helix</keyword>
<reference evidence="3" key="1">
    <citation type="journal article" date="2015" name="Nature">
        <title>Complex archaea that bridge the gap between prokaryotes and eukaryotes.</title>
        <authorList>
            <person name="Spang A."/>
            <person name="Saw J.H."/>
            <person name="Jorgensen S.L."/>
            <person name="Zaremba-Niedzwiedzka K."/>
            <person name="Martijn J."/>
            <person name="Lind A.E."/>
            <person name="van Eijk R."/>
            <person name="Schleper C."/>
            <person name="Guy L."/>
            <person name="Ettema T.J."/>
        </authorList>
    </citation>
    <scope>NUCLEOTIDE SEQUENCE</scope>
</reference>
<keyword evidence="2" id="KW-0812">Transmembrane</keyword>
<evidence type="ECO:0000256" key="2">
    <source>
        <dbReference type="SAM" id="Phobius"/>
    </source>
</evidence>
<feature type="transmembrane region" description="Helical" evidence="2">
    <location>
        <begin position="200"/>
        <end position="220"/>
    </location>
</feature>
<feature type="transmembrane region" description="Helical" evidence="2">
    <location>
        <begin position="226"/>
        <end position="244"/>
    </location>
</feature>